<dbReference type="PANTHER" id="PTHR33377:SF46">
    <property type="entry name" value="OS10G0134033 PROTEIN"/>
    <property type="match status" value="1"/>
</dbReference>
<evidence type="ECO:0008006" key="4">
    <source>
        <dbReference type="Google" id="ProtNLM"/>
    </source>
</evidence>
<protein>
    <recommendedName>
        <fullName evidence="4">Rx N-terminal domain-containing protein</fullName>
    </recommendedName>
</protein>
<dbReference type="AlphaFoldDB" id="A0A0E0J5W5"/>
<dbReference type="HOGENOM" id="CLU_001090_0_0_1"/>
<dbReference type="SUPFAM" id="SSF52540">
    <property type="entry name" value="P-loop containing nucleoside triphosphate hydrolases"/>
    <property type="match status" value="1"/>
</dbReference>
<sequence length="491" mass="55936">MPIADFSTDNREERQSKNTSSAQPSSYLPSPTNKASYPEMELIVKRLEQLLQRVHMVVEEADGRYITNRCMLTHLKTIVAAMYSGYHVLDTIKYMKNNKGANDLVNNSSALSFATPLKRSRTTTICPETKNKFSMELQGALKNIETVIGDINEFVILLTGCERMSHRPYDTYLYIDNFMFGRHVEKQHLINFLLENNNIGPPPVLPIIGGRGVGKKTLVAHVCNDDRVRSHFYFIFHINGENLGEITENKNMSERTLVIVEFVSDVDDNDWGTFHSSLMSLNRGNKVIVLTRIKKLERFGTVRPITLDRMVHEEYRYLLKTLTFGSANPMDYPQLIPIVEEFAVLLGGRLIPANILGYVLRNNLNVHFWLSRLKGIRFVVKKNLSMSGSHPNELFDQGHPAHLTDYILYPASTSTDSPKNDLPKLTFGDMLAGQNFPPKGDFNLVSWESRIPPYTSFVHMARFFPSFAQDHLESPLSGRKHARPFSVSYDE</sequence>
<feature type="compositionally biased region" description="Polar residues" evidence="1">
    <location>
        <begin position="17"/>
        <end position="34"/>
    </location>
</feature>
<name>A0A0E0J5W5_ORYNI</name>
<dbReference type="Gene3D" id="3.40.50.300">
    <property type="entry name" value="P-loop containing nucleotide triphosphate hydrolases"/>
    <property type="match status" value="1"/>
</dbReference>
<dbReference type="InterPro" id="IPR027417">
    <property type="entry name" value="P-loop_NTPase"/>
</dbReference>
<dbReference type="EnsemblPlants" id="ONIVA12G00530.3">
    <property type="protein sequence ID" value="ONIVA12G00530.3"/>
    <property type="gene ID" value="ONIVA12G00530"/>
</dbReference>
<dbReference type="Gramene" id="ONIVA12G00530.3">
    <property type="protein sequence ID" value="ONIVA12G00530.3"/>
    <property type="gene ID" value="ONIVA12G00530"/>
</dbReference>
<proteinExistence type="predicted"/>
<reference evidence="2" key="2">
    <citation type="submission" date="2018-04" db="EMBL/GenBank/DDBJ databases">
        <title>OnivRS2 (Oryza nivara Reference Sequence Version 2).</title>
        <authorList>
            <person name="Zhang J."/>
            <person name="Kudrna D."/>
            <person name="Lee S."/>
            <person name="Talag J."/>
            <person name="Rajasekar S."/>
            <person name="Welchert J."/>
            <person name="Hsing Y.-I."/>
            <person name="Wing R.A."/>
        </authorList>
    </citation>
    <scope>NUCLEOTIDE SEQUENCE [LARGE SCALE GENOMIC DNA]</scope>
    <source>
        <strain evidence="2">SL10</strain>
    </source>
</reference>
<dbReference type="PANTHER" id="PTHR33377">
    <property type="entry name" value="OS10G0134700 PROTEIN-RELATED"/>
    <property type="match status" value="1"/>
</dbReference>
<feature type="region of interest" description="Disordered" evidence="1">
    <location>
        <begin position="1"/>
        <end position="34"/>
    </location>
</feature>
<dbReference type="Proteomes" id="UP000006591">
    <property type="component" value="Chromosome 12"/>
</dbReference>
<evidence type="ECO:0000313" key="2">
    <source>
        <dbReference type="EnsemblPlants" id="ONIVA12G00530.3"/>
    </source>
</evidence>
<evidence type="ECO:0000256" key="1">
    <source>
        <dbReference type="SAM" id="MobiDB-lite"/>
    </source>
</evidence>
<dbReference type="OMA" id="VHMARFF"/>
<organism evidence="2">
    <name type="scientific">Oryza nivara</name>
    <name type="common">Indian wild rice</name>
    <name type="synonym">Oryza sativa f. spontanea</name>
    <dbReference type="NCBI Taxonomy" id="4536"/>
    <lineage>
        <taxon>Eukaryota</taxon>
        <taxon>Viridiplantae</taxon>
        <taxon>Streptophyta</taxon>
        <taxon>Embryophyta</taxon>
        <taxon>Tracheophyta</taxon>
        <taxon>Spermatophyta</taxon>
        <taxon>Magnoliopsida</taxon>
        <taxon>Liliopsida</taxon>
        <taxon>Poales</taxon>
        <taxon>Poaceae</taxon>
        <taxon>BOP clade</taxon>
        <taxon>Oryzoideae</taxon>
        <taxon>Oryzeae</taxon>
        <taxon>Oryzinae</taxon>
        <taxon>Oryza</taxon>
    </lineage>
</organism>
<keyword evidence="3" id="KW-1185">Reference proteome</keyword>
<evidence type="ECO:0000313" key="3">
    <source>
        <dbReference type="Proteomes" id="UP000006591"/>
    </source>
</evidence>
<accession>A0A0E0J5W5</accession>
<reference evidence="2" key="1">
    <citation type="submission" date="2015-04" db="UniProtKB">
        <authorList>
            <consortium name="EnsemblPlants"/>
        </authorList>
    </citation>
    <scope>IDENTIFICATION</scope>
    <source>
        <strain evidence="2">SL10</strain>
    </source>
</reference>